<dbReference type="PANTHER" id="PTHR47286">
    <property type="entry name" value="F3I6.9 PROTEIN"/>
    <property type="match status" value="1"/>
</dbReference>
<evidence type="ECO:0008006" key="4">
    <source>
        <dbReference type="Google" id="ProtNLM"/>
    </source>
</evidence>
<feature type="compositionally biased region" description="Polar residues" evidence="1">
    <location>
        <begin position="245"/>
        <end position="278"/>
    </location>
</feature>
<dbReference type="PANTHER" id="PTHR47286:SF2">
    <property type="entry name" value="F3I6.9 PROTEIN"/>
    <property type="match status" value="1"/>
</dbReference>
<dbReference type="Gramene" id="TRITD3Av1G234660.7">
    <property type="protein sequence ID" value="TRITD3Av1G234660.7"/>
    <property type="gene ID" value="TRITD3Av1G234660"/>
</dbReference>
<organism evidence="2 3">
    <name type="scientific">Triticum turgidum subsp. durum</name>
    <name type="common">Durum wheat</name>
    <name type="synonym">Triticum durum</name>
    <dbReference type="NCBI Taxonomy" id="4567"/>
    <lineage>
        <taxon>Eukaryota</taxon>
        <taxon>Viridiplantae</taxon>
        <taxon>Streptophyta</taxon>
        <taxon>Embryophyta</taxon>
        <taxon>Tracheophyta</taxon>
        <taxon>Spermatophyta</taxon>
        <taxon>Magnoliopsida</taxon>
        <taxon>Liliopsida</taxon>
        <taxon>Poales</taxon>
        <taxon>Poaceae</taxon>
        <taxon>BOP clade</taxon>
        <taxon>Pooideae</taxon>
        <taxon>Triticodae</taxon>
        <taxon>Triticeae</taxon>
        <taxon>Triticinae</taxon>
        <taxon>Triticum</taxon>
    </lineage>
</organism>
<feature type="region of interest" description="Disordered" evidence="1">
    <location>
        <begin position="500"/>
        <end position="593"/>
    </location>
</feature>
<dbReference type="AlphaFoldDB" id="A0A9R0VRL8"/>
<gene>
    <name evidence="2" type="ORF">TRITD_3Av1G234660</name>
</gene>
<evidence type="ECO:0000313" key="2">
    <source>
        <dbReference type="EMBL" id="VAH67161.1"/>
    </source>
</evidence>
<keyword evidence="3" id="KW-1185">Reference proteome</keyword>
<feature type="compositionally biased region" description="Basic and acidic residues" evidence="1">
    <location>
        <begin position="376"/>
        <end position="399"/>
    </location>
</feature>
<feature type="region of interest" description="Disordered" evidence="1">
    <location>
        <begin position="173"/>
        <end position="193"/>
    </location>
</feature>
<reference evidence="2 3" key="1">
    <citation type="submission" date="2017-09" db="EMBL/GenBank/DDBJ databases">
        <authorList>
            <consortium name="International Durum Wheat Genome Sequencing Consortium (IDWGSC)"/>
            <person name="Milanesi L."/>
        </authorList>
    </citation>
    <scope>NUCLEOTIDE SEQUENCE [LARGE SCALE GENOMIC DNA]</scope>
    <source>
        <strain evidence="3">cv. Svevo</strain>
    </source>
</reference>
<dbReference type="OMA" id="HEDIFCV"/>
<sequence length="593" mass="63846">MATEVNQTFFAWSQGETTDLGVSEGVSVSQTLNHGSISFGRFELESLSWEKWSVFSNDKRHEEFVKFNGLVAQKKAYFEEYYKKIRELKASQQQIQQTELTLEYSGDGSDSSQTEDMPAEEFETPTGSGTIAYDYVEGAAHETTSEQGMQCYHDHEDEDFRNELSSSNLVSEARISQQTDQDGRENALGGNSDSTVVENAGLGHDGAAYENARAPRRNTDKDPRLRYASMIIPNSVKTVAGSPLDRTSVTKTPGSVKPSMTTNQKTKTNNVCSSSVASQKMAGTARTRGITEKEALGVTGVKRPSSAAGRSSIGEKHPITRATVKKPADLSTPGRPSTAERRPVTRERAQKQAAVATPCRPSTSERRSVDRGSAAKRSDVEGTRRPSTGERRSITRDSVRTPSKTAGSSVAHPKVTKTTASTLKRPAPLNATTKSTKPEPKSSIRGSKDASTMHSHLTRPARMDLQVAGKQKSSSVNLPARKMLSSSVGEATFARLKKIEGIPATVQSRASTSKKTTPLQAGNTKSRAPNPPTPPPPPRRPSRTTSKPTVSGSSVGGRKPKPRHHNGIDAKGASKLVACVNGGSAGHRTVTRI</sequence>
<feature type="compositionally biased region" description="Pro residues" evidence="1">
    <location>
        <begin position="529"/>
        <end position="539"/>
    </location>
</feature>
<name>A0A9R0VRL8_TRITD</name>
<feature type="compositionally biased region" description="Polar residues" evidence="1">
    <location>
        <begin position="505"/>
        <end position="525"/>
    </location>
</feature>
<evidence type="ECO:0000313" key="3">
    <source>
        <dbReference type="Proteomes" id="UP000324705"/>
    </source>
</evidence>
<proteinExistence type="predicted"/>
<protein>
    <recommendedName>
        <fullName evidence="4">TPX2 C-terminal domain-containing protein</fullName>
    </recommendedName>
</protein>
<accession>A0A9R0VRL8</accession>
<feature type="compositionally biased region" description="Basic and acidic residues" evidence="1">
    <location>
        <begin position="436"/>
        <end position="448"/>
    </location>
</feature>
<feature type="region of interest" description="Disordered" evidence="1">
    <location>
        <begin position="102"/>
        <end position="129"/>
    </location>
</feature>
<evidence type="ECO:0000256" key="1">
    <source>
        <dbReference type="SAM" id="MobiDB-lite"/>
    </source>
</evidence>
<feature type="compositionally biased region" description="Basic and acidic residues" evidence="1">
    <location>
        <begin position="338"/>
        <end position="350"/>
    </location>
</feature>
<feature type="region of interest" description="Disordered" evidence="1">
    <location>
        <begin position="242"/>
        <end position="479"/>
    </location>
</feature>
<dbReference type="EMBL" id="LT934115">
    <property type="protein sequence ID" value="VAH67161.1"/>
    <property type="molecule type" value="Genomic_DNA"/>
</dbReference>
<dbReference type="Proteomes" id="UP000324705">
    <property type="component" value="Chromosome 3A"/>
</dbReference>